<dbReference type="GO" id="GO:0005886">
    <property type="term" value="C:plasma membrane"/>
    <property type="evidence" value="ECO:0007669"/>
    <property type="project" value="UniProtKB-SubCell"/>
</dbReference>
<feature type="compositionally biased region" description="Polar residues" evidence="13">
    <location>
        <begin position="157"/>
        <end position="167"/>
    </location>
</feature>
<dbReference type="FunFam" id="3.40.930.10:FF:000009">
    <property type="entry name" value="PTS system, fructose specific IIABC component"/>
    <property type="match status" value="1"/>
</dbReference>
<dbReference type="PROSITE" id="PS51104">
    <property type="entry name" value="PTS_EIIC_TYPE_2"/>
    <property type="match status" value="1"/>
</dbReference>
<evidence type="ECO:0000313" key="18">
    <source>
        <dbReference type="EMBL" id="XDQ54017.1"/>
    </source>
</evidence>
<dbReference type="Pfam" id="PF02378">
    <property type="entry name" value="PTS_EIIC"/>
    <property type="match status" value="1"/>
</dbReference>
<dbReference type="InterPro" id="IPR016152">
    <property type="entry name" value="PTrfase/Anion_transptr"/>
</dbReference>
<evidence type="ECO:0000256" key="12">
    <source>
        <dbReference type="ARBA" id="ARBA00023136"/>
    </source>
</evidence>
<dbReference type="GO" id="GO:0022877">
    <property type="term" value="F:protein-N(PI)-phosphohistidine-fructose phosphotransferase system transporter activity"/>
    <property type="evidence" value="ECO:0007669"/>
    <property type="project" value="InterPro"/>
</dbReference>
<dbReference type="GO" id="GO:0090563">
    <property type="term" value="F:protein-phosphocysteine-sugar phosphotransferase activity"/>
    <property type="evidence" value="ECO:0007669"/>
    <property type="project" value="TreeGrafter"/>
</dbReference>
<feature type="transmembrane region" description="Helical" evidence="14">
    <location>
        <begin position="550"/>
        <end position="571"/>
    </location>
</feature>
<protein>
    <submittedName>
        <fullName evidence="18">Fructose-specific PTS transporter subunit EIIC</fullName>
    </submittedName>
</protein>
<dbReference type="NCBIfam" id="TIGR01427">
    <property type="entry name" value="PTS_IIC_fructo"/>
    <property type="match status" value="1"/>
</dbReference>
<evidence type="ECO:0000256" key="9">
    <source>
        <dbReference type="ARBA" id="ARBA00022692"/>
    </source>
</evidence>
<dbReference type="PANTHER" id="PTHR30505">
    <property type="entry name" value="FRUCTOSE-LIKE PERMEASE"/>
    <property type="match status" value="1"/>
</dbReference>
<feature type="transmembrane region" description="Helical" evidence="14">
    <location>
        <begin position="462"/>
        <end position="485"/>
    </location>
</feature>
<reference evidence="18" key="1">
    <citation type="submission" date="2024-07" db="EMBL/GenBank/DDBJ databases">
        <authorList>
            <person name="Yu S.T."/>
        </authorList>
    </citation>
    <scope>NUCLEOTIDE SEQUENCE</scope>
    <source>
        <strain evidence="18">R41</strain>
    </source>
</reference>
<dbReference type="SUPFAM" id="SSF52794">
    <property type="entry name" value="PTS system IIB component-like"/>
    <property type="match status" value="1"/>
</dbReference>
<evidence type="ECO:0000256" key="11">
    <source>
        <dbReference type="ARBA" id="ARBA00022989"/>
    </source>
</evidence>
<dbReference type="PROSITE" id="PS51094">
    <property type="entry name" value="PTS_EIIA_TYPE_2"/>
    <property type="match status" value="1"/>
</dbReference>
<proteinExistence type="predicted"/>
<feature type="domain" description="PTS EIIB type-2" evidence="16">
    <location>
        <begin position="206"/>
        <end position="301"/>
    </location>
</feature>
<dbReference type="InterPro" id="IPR006327">
    <property type="entry name" value="PTS_IIC_fruc"/>
</dbReference>
<gene>
    <name evidence="18" type="ORF">AB5J53_21275</name>
</gene>
<evidence type="ECO:0000256" key="8">
    <source>
        <dbReference type="ARBA" id="ARBA00022683"/>
    </source>
</evidence>
<evidence type="ECO:0000256" key="5">
    <source>
        <dbReference type="ARBA" id="ARBA00022553"/>
    </source>
</evidence>
<dbReference type="Gene3D" id="3.40.930.10">
    <property type="entry name" value="Mannitol-specific EII, Chain A"/>
    <property type="match status" value="1"/>
</dbReference>
<dbReference type="RefSeq" id="WP_369247249.1">
    <property type="nucleotide sequence ID" value="NZ_CP163443.1"/>
</dbReference>
<evidence type="ECO:0000256" key="3">
    <source>
        <dbReference type="ARBA" id="ARBA00022448"/>
    </source>
</evidence>
<keyword evidence="3" id="KW-0813">Transport</keyword>
<evidence type="ECO:0000256" key="13">
    <source>
        <dbReference type="SAM" id="MobiDB-lite"/>
    </source>
</evidence>
<dbReference type="Pfam" id="PF02302">
    <property type="entry name" value="PTS_IIB"/>
    <property type="match status" value="1"/>
</dbReference>
<dbReference type="CDD" id="cd05569">
    <property type="entry name" value="PTS_IIB_fructose"/>
    <property type="match status" value="1"/>
</dbReference>
<keyword evidence="12 14" id="KW-0472">Membrane</keyword>
<feature type="transmembrane region" description="Helical" evidence="14">
    <location>
        <begin position="420"/>
        <end position="450"/>
    </location>
</feature>
<keyword evidence="6" id="KW-0762">Sugar transport</keyword>
<sequence>MSEMITADLVDLDLSADTKEAAARALAERMVAQGRVTDLDGFLADVAAREAQMPTGLDGGIGIPHCRSEHVTEPTLAFGRSAAGIDFGAPDGPADLIFLIAAPAGADDAHLTILSSLARQLMNAEFTSALRAVDDAAAAAALIRGEEPPAAETPAASQDSATVSNAAASAGTVTDGKAPVPGATVDDGIAPVPGATDAEGAQPFRIVAVTSCPTGIAHTYMAAESLENAGREAGVEVAVETQGSAGFTRLDPAVIAAADGVIFAHDVPVRDKDRFAGKPTVDVGVKAGINKPAELISEVRGKAARGEVTAGSAPGTPVERAGESGEGYGTKLRKWLMSGVSYMVPFVAAGGLLIALGFAIGGYKINKAPSVMDHFLWTQADSWGALFFQIGVVSFGFLVPVLAGYIAYGMADRPGLVPGFVGGAISLTINAGFLGGLAAGLIAGGVVIGIQKVKIPAALRGIMPVVVIPLISAAIVGFLMFVVIGKPIASAQKGMTDWLNGLTGTNAVLLGMLLGLMMCFDLGGPVNKVAYTFATAGIAVASPSDSAMKIMAAVMAAGMVPPLAMALATTVRGKLFTQTERENGKAAWVLGASFISEGAIPFAAADPLRVIPSAMVGGAVTGALSMAFGATLRAPHGGIFVVPLIGNPFLYLIAIAAGVCVTTALVVVLKGMRKQAPVGAATEVADAGISAKANSKEPVAA</sequence>
<dbReference type="InterPro" id="IPR004715">
    <property type="entry name" value="PTS_IIA_fruc"/>
</dbReference>
<evidence type="ECO:0000256" key="10">
    <source>
        <dbReference type="ARBA" id="ARBA00022777"/>
    </source>
</evidence>
<evidence type="ECO:0000259" key="17">
    <source>
        <dbReference type="PROSITE" id="PS51104"/>
    </source>
</evidence>
<dbReference type="InterPro" id="IPR003501">
    <property type="entry name" value="PTS_EIIB_2/3"/>
</dbReference>
<feature type="transmembrane region" description="Helical" evidence="14">
    <location>
        <begin position="497"/>
        <end position="518"/>
    </location>
</feature>
<name>A0AB39RFR9_9ACTN</name>
<dbReference type="EMBL" id="CP163443">
    <property type="protein sequence ID" value="XDQ54017.1"/>
    <property type="molecule type" value="Genomic_DNA"/>
</dbReference>
<dbReference type="PROSITE" id="PS51099">
    <property type="entry name" value="PTS_EIIB_TYPE_2"/>
    <property type="match status" value="1"/>
</dbReference>
<evidence type="ECO:0000259" key="16">
    <source>
        <dbReference type="PROSITE" id="PS51099"/>
    </source>
</evidence>
<keyword evidence="4" id="KW-1003">Cell membrane</keyword>
<dbReference type="AlphaFoldDB" id="A0AB39RFR9"/>
<evidence type="ECO:0000256" key="6">
    <source>
        <dbReference type="ARBA" id="ARBA00022597"/>
    </source>
</evidence>
<feature type="compositionally biased region" description="Low complexity" evidence="13">
    <location>
        <begin position="147"/>
        <end position="156"/>
    </location>
</feature>
<keyword evidence="10" id="KW-0418">Kinase</keyword>
<dbReference type="Pfam" id="PF00359">
    <property type="entry name" value="PTS_EIIA_2"/>
    <property type="match status" value="1"/>
</dbReference>
<feature type="transmembrane region" description="Helical" evidence="14">
    <location>
        <begin position="610"/>
        <end position="629"/>
    </location>
</feature>
<feature type="domain" description="PTS EIIC type-2" evidence="17">
    <location>
        <begin position="332"/>
        <end position="679"/>
    </location>
</feature>
<keyword evidence="5" id="KW-0597">Phosphoprotein</keyword>
<dbReference type="InterPro" id="IPR013011">
    <property type="entry name" value="PTS_EIIB_2"/>
</dbReference>
<feature type="region of interest" description="Disordered" evidence="13">
    <location>
        <begin position="147"/>
        <end position="196"/>
    </location>
</feature>
<dbReference type="InterPro" id="IPR050864">
    <property type="entry name" value="Bacterial_PTS_Sugar_Transport"/>
</dbReference>
<evidence type="ECO:0000259" key="15">
    <source>
        <dbReference type="PROSITE" id="PS51094"/>
    </source>
</evidence>
<dbReference type="InterPro" id="IPR003353">
    <property type="entry name" value="PTS_IIB_fruc"/>
</dbReference>
<dbReference type="GO" id="GO:0005351">
    <property type="term" value="F:carbohydrate:proton symporter activity"/>
    <property type="evidence" value="ECO:0007669"/>
    <property type="project" value="InterPro"/>
</dbReference>
<dbReference type="FunFam" id="3.40.50.2300:FF:000014">
    <property type="entry name" value="PTS system fructose-like transporter subunit IIB"/>
    <property type="match status" value="1"/>
</dbReference>
<keyword evidence="9 14" id="KW-0812">Transmembrane</keyword>
<dbReference type="GO" id="GO:0009401">
    <property type="term" value="P:phosphoenolpyruvate-dependent sugar phosphotransferase system"/>
    <property type="evidence" value="ECO:0007669"/>
    <property type="project" value="UniProtKB-KW"/>
</dbReference>
<dbReference type="CDD" id="cd00211">
    <property type="entry name" value="PTS_IIA_fru"/>
    <property type="match status" value="1"/>
</dbReference>
<feature type="transmembrane region" description="Helical" evidence="14">
    <location>
        <begin position="383"/>
        <end position="408"/>
    </location>
</feature>
<evidence type="ECO:0000256" key="2">
    <source>
        <dbReference type="ARBA" id="ARBA00004496"/>
    </source>
</evidence>
<feature type="transmembrane region" description="Helical" evidence="14">
    <location>
        <begin position="340"/>
        <end position="363"/>
    </location>
</feature>
<dbReference type="NCBIfam" id="TIGR00848">
    <property type="entry name" value="fruA"/>
    <property type="match status" value="1"/>
</dbReference>
<evidence type="ECO:0000256" key="4">
    <source>
        <dbReference type="ARBA" id="ARBA00022475"/>
    </source>
</evidence>
<dbReference type="InterPro" id="IPR036095">
    <property type="entry name" value="PTS_EIIB-like_sf"/>
</dbReference>
<dbReference type="InterPro" id="IPR013014">
    <property type="entry name" value="PTS_EIIC_2"/>
</dbReference>
<keyword evidence="8" id="KW-0598">Phosphotransferase system</keyword>
<dbReference type="PANTHER" id="PTHR30505:SF0">
    <property type="entry name" value="FRUCTOSE-LIKE PTS SYSTEM EIIBC COMPONENT-RELATED"/>
    <property type="match status" value="1"/>
</dbReference>
<dbReference type="Gene3D" id="3.40.50.2300">
    <property type="match status" value="1"/>
</dbReference>
<dbReference type="NCBIfam" id="TIGR00829">
    <property type="entry name" value="FRU"/>
    <property type="match status" value="1"/>
</dbReference>
<dbReference type="GO" id="GO:0016301">
    <property type="term" value="F:kinase activity"/>
    <property type="evidence" value="ECO:0007669"/>
    <property type="project" value="UniProtKB-KW"/>
</dbReference>
<keyword evidence="7" id="KW-0808">Transferase</keyword>
<dbReference type="InterPro" id="IPR003352">
    <property type="entry name" value="PTS_EIIC"/>
</dbReference>
<evidence type="ECO:0000256" key="14">
    <source>
        <dbReference type="SAM" id="Phobius"/>
    </source>
</evidence>
<feature type="transmembrane region" description="Helical" evidence="14">
    <location>
        <begin position="649"/>
        <end position="669"/>
    </location>
</feature>
<feature type="region of interest" description="Disordered" evidence="13">
    <location>
        <begin position="307"/>
        <end position="326"/>
    </location>
</feature>
<dbReference type="GO" id="GO:0005737">
    <property type="term" value="C:cytoplasm"/>
    <property type="evidence" value="ECO:0007669"/>
    <property type="project" value="UniProtKB-SubCell"/>
</dbReference>
<dbReference type="InterPro" id="IPR002178">
    <property type="entry name" value="PTS_EIIA_type-2_dom"/>
</dbReference>
<evidence type="ECO:0000256" key="7">
    <source>
        <dbReference type="ARBA" id="ARBA00022679"/>
    </source>
</evidence>
<evidence type="ECO:0000256" key="1">
    <source>
        <dbReference type="ARBA" id="ARBA00004429"/>
    </source>
</evidence>
<organism evidence="18">
    <name type="scientific">Streptomyces sp. R41</name>
    <dbReference type="NCBI Taxonomy" id="3238632"/>
    <lineage>
        <taxon>Bacteria</taxon>
        <taxon>Bacillati</taxon>
        <taxon>Actinomycetota</taxon>
        <taxon>Actinomycetes</taxon>
        <taxon>Kitasatosporales</taxon>
        <taxon>Streptomycetaceae</taxon>
        <taxon>Streptomyces</taxon>
    </lineage>
</organism>
<accession>A0AB39RFR9</accession>
<keyword evidence="11 14" id="KW-1133">Transmembrane helix</keyword>
<comment type="subcellular location">
    <subcellularLocation>
        <location evidence="1">Cell inner membrane</location>
        <topology evidence="1">Multi-pass membrane protein</topology>
    </subcellularLocation>
    <subcellularLocation>
        <location evidence="2">Cytoplasm</location>
    </subcellularLocation>
</comment>
<dbReference type="SUPFAM" id="SSF55804">
    <property type="entry name" value="Phoshotransferase/anion transport protein"/>
    <property type="match status" value="1"/>
</dbReference>
<feature type="domain" description="PTS EIIA type-2" evidence="15">
    <location>
        <begin position="3"/>
        <end position="146"/>
    </location>
</feature>